<protein>
    <submittedName>
        <fullName evidence="1">Uncharacterized protein</fullName>
    </submittedName>
</protein>
<organism evidence="1 2">
    <name type="scientific">Roseibium algae</name>
    <dbReference type="NCBI Taxonomy" id="3123038"/>
    <lineage>
        <taxon>Bacteria</taxon>
        <taxon>Pseudomonadati</taxon>
        <taxon>Pseudomonadota</taxon>
        <taxon>Alphaproteobacteria</taxon>
        <taxon>Hyphomicrobiales</taxon>
        <taxon>Stappiaceae</taxon>
        <taxon>Roseibium</taxon>
    </lineage>
</organism>
<comment type="caution">
    <text evidence="1">The sequence shown here is derived from an EMBL/GenBank/DDBJ whole genome shotgun (WGS) entry which is preliminary data.</text>
</comment>
<accession>A0ABU8TN81</accession>
<proteinExistence type="predicted"/>
<evidence type="ECO:0000313" key="1">
    <source>
        <dbReference type="EMBL" id="MEJ8475592.1"/>
    </source>
</evidence>
<dbReference type="RefSeq" id="WP_340275726.1">
    <property type="nucleotide sequence ID" value="NZ_JBAKIA010000012.1"/>
</dbReference>
<dbReference type="Proteomes" id="UP001385499">
    <property type="component" value="Unassembled WGS sequence"/>
</dbReference>
<name>A0ABU8TN81_9HYPH</name>
<dbReference type="EMBL" id="JBAKIA010000012">
    <property type="protein sequence ID" value="MEJ8475592.1"/>
    <property type="molecule type" value="Genomic_DNA"/>
</dbReference>
<reference evidence="1 2" key="1">
    <citation type="submission" date="2024-02" db="EMBL/GenBank/DDBJ databases">
        <title>Roseibium algae sp. nov., isolated from marine alga (Grateloupia sp.), showing potential in myo-inositol conversion.</title>
        <authorList>
            <person name="Wang Y."/>
        </authorList>
    </citation>
    <scope>NUCLEOTIDE SEQUENCE [LARGE SCALE GENOMIC DNA]</scope>
    <source>
        <strain evidence="1 2">H3510</strain>
    </source>
</reference>
<evidence type="ECO:0000313" key="2">
    <source>
        <dbReference type="Proteomes" id="UP001385499"/>
    </source>
</evidence>
<gene>
    <name evidence="1" type="ORF">V6575_15985</name>
</gene>
<keyword evidence="2" id="KW-1185">Reference proteome</keyword>
<sequence length="88" mass="10018">MSIMDDPEIKRILASATVLTRHQREIAIEREIVMLNGADVLQQALQNALNIEQLQEVEDQDFDLAALICWKIIYKLRDGSSVKEASLH</sequence>